<organism evidence="1 2">
    <name type="scientific">Novosphingobium clariflavum</name>
    <dbReference type="NCBI Taxonomy" id="2029884"/>
    <lineage>
        <taxon>Bacteria</taxon>
        <taxon>Pseudomonadati</taxon>
        <taxon>Pseudomonadota</taxon>
        <taxon>Alphaproteobacteria</taxon>
        <taxon>Sphingomonadales</taxon>
        <taxon>Sphingomonadaceae</taxon>
        <taxon>Novosphingobium</taxon>
    </lineage>
</organism>
<proteinExistence type="predicted"/>
<sequence>MNESPAGRDGYILAKGQRIYHVYKQNFPMQFIYGLTPDDNRETSPNLIDVRTLPEEYRRLPVEVDWLKVPQRSMGKRLREQLSAHAIAFACALYDGYDLMAHIAREREVCEQEWADFRAKQDALIAQREAAGTCPDCGDPACTAPFGCIPF</sequence>
<accession>A0ABV6S1T1</accession>
<reference evidence="1 2" key="1">
    <citation type="submission" date="2024-09" db="EMBL/GenBank/DDBJ databases">
        <authorList>
            <person name="Sun Q."/>
            <person name="Mori K."/>
        </authorList>
    </citation>
    <scope>NUCLEOTIDE SEQUENCE [LARGE SCALE GENOMIC DNA]</scope>
    <source>
        <strain evidence="1 2">CICC 11035S</strain>
    </source>
</reference>
<evidence type="ECO:0000313" key="1">
    <source>
        <dbReference type="EMBL" id="MFC0683192.1"/>
    </source>
</evidence>
<comment type="caution">
    <text evidence="1">The sequence shown here is derived from an EMBL/GenBank/DDBJ whole genome shotgun (WGS) entry which is preliminary data.</text>
</comment>
<dbReference type="Proteomes" id="UP001589858">
    <property type="component" value="Unassembled WGS sequence"/>
</dbReference>
<dbReference type="EMBL" id="JBHLTM010000008">
    <property type="protein sequence ID" value="MFC0683192.1"/>
    <property type="molecule type" value="Genomic_DNA"/>
</dbReference>
<evidence type="ECO:0000313" key="2">
    <source>
        <dbReference type="Proteomes" id="UP001589858"/>
    </source>
</evidence>
<gene>
    <name evidence="1" type="ORF">ACFFF8_01155</name>
</gene>
<keyword evidence="2" id="KW-1185">Reference proteome</keyword>
<dbReference type="RefSeq" id="WP_267220649.1">
    <property type="nucleotide sequence ID" value="NZ_JAPCWC010000007.1"/>
</dbReference>
<name>A0ABV6S1T1_9SPHN</name>
<protein>
    <submittedName>
        <fullName evidence="1">Uncharacterized protein</fullName>
    </submittedName>
</protein>